<evidence type="ECO:0000256" key="8">
    <source>
        <dbReference type="ARBA" id="ARBA00046280"/>
    </source>
</evidence>
<dbReference type="SUPFAM" id="SSF58038">
    <property type="entry name" value="SNARE fusion complex"/>
    <property type="match status" value="1"/>
</dbReference>
<dbReference type="GO" id="GO:0061025">
    <property type="term" value="P:membrane fusion"/>
    <property type="evidence" value="ECO:0007669"/>
    <property type="project" value="UniProtKB-ARBA"/>
</dbReference>
<dbReference type="GO" id="GO:0015031">
    <property type="term" value="P:protein transport"/>
    <property type="evidence" value="ECO:0007669"/>
    <property type="project" value="UniProtKB-KW"/>
</dbReference>
<dbReference type="CDD" id="cd15853">
    <property type="entry name" value="SNARE_Bet1"/>
    <property type="match status" value="1"/>
</dbReference>
<evidence type="ECO:0000256" key="1">
    <source>
        <dbReference type="ARBA" id="ARBA00004394"/>
    </source>
</evidence>
<feature type="domain" description="T-SNARE coiled-coil homology" evidence="11">
    <location>
        <begin position="53"/>
        <end position="115"/>
    </location>
</feature>
<keyword evidence="7 10" id="KW-0472">Membrane</keyword>
<feature type="transmembrane region" description="Helical" evidence="10">
    <location>
        <begin position="121"/>
        <end position="142"/>
    </location>
</feature>
<dbReference type="EMBL" id="CP049006">
    <property type="protein sequence ID" value="QID85882.1"/>
    <property type="molecule type" value="Genomic_DNA"/>
</dbReference>
<evidence type="ECO:0000256" key="9">
    <source>
        <dbReference type="SAM" id="MobiDB-lite"/>
    </source>
</evidence>
<evidence type="ECO:0000256" key="6">
    <source>
        <dbReference type="ARBA" id="ARBA00023034"/>
    </source>
</evidence>
<accession>A0A6C1E9E2</accession>
<evidence type="ECO:0000256" key="3">
    <source>
        <dbReference type="ARBA" id="ARBA00022692"/>
    </source>
</evidence>
<dbReference type="Proteomes" id="UP000501346">
    <property type="component" value="Chromosome SeIX"/>
</dbReference>
<evidence type="ECO:0000256" key="7">
    <source>
        <dbReference type="ARBA" id="ARBA00023136"/>
    </source>
</evidence>
<evidence type="ECO:0000256" key="4">
    <source>
        <dbReference type="ARBA" id="ARBA00022927"/>
    </source>
</evidence>
<keyword evidence="5 10" id="KW-1133">Transmembrane helix</keyword>
<dbReference type="PANTHER" id="PTHR12791">
    <property type="entry name" value="GOLGI SNARE BET1-RELATED"/>
    <property type="match status" value="1"/>
</dbReference>
<comment type="subcellular location">
    <subcellularLocation>
        <location evidence="8">Endomembrane system</location>
        <topology evidence="8">Single-pass type IV membrane protein</topology>
    </subcellularLocation>
    <subcellularLocation>
        <location evidence="1">Golgi apparatus membrane</location>
    </subcellularLocation>
</comment>
<keyword evidence="6" id="KW-0333">Golgi apparatus</keyword>
<dbReference type="SMART" id="SM00397">
    <property type="entry name" value="t_SNARE"/>
    <property type="match status" value="1"/>
</dbReference>
<feature type="compositionally biased region" description="Polar residues" evidence="9">
    <location>
        <begin position="18"/>
        <end position="42"/>
    </location>
</feature>
<sequence length="143" mass="16009">MKLCRFTGGNAYQRDTGRTQLFGTPDGSSNLDDTASSSFGSTGKLDYSQSNLASLESQSEEQMGAMGQRIKALKSLSLRMGDEIRGSNHTIDQLGDNFHNTSVKLKRTFSSMMEMARRSGISIKTWLIIFFFVGLLFFWVWII</sequence>
<proteinExistence type="predicted"/>
<reference evidence="12 13" key="1">
    <citation type="journal article" date="2019" name="BMC Genomics">
        <title>Chromosome level assembly and comparative genome analysis confirm lager-brewing yeasts originated from a single hybridization.</title>
        <authorList>
            <person name="Salazar A.N."/>
            <person name="Gorter de Vries A.R."/>
            <person name="van den Broek M."/>
            <person name="Brouwers N."/>
            <person name="de la Torre Cortes P."/>
            <person name="Kuijpers N.G.A."/>
            <person name="Daran J.G."/>
            <person name="Abeel T."/>
        </authorList>
    </citation>
    <scope>NUCLEOTIDE SEQUENCE [LARGE SCALE GENOMIC DNA]</scope>
    <source>
        <strain evidence="12 13">CBS 1483</strain>
    </source>
</reference>
<feature type="region of interest" description="Disordered" evidence="9">
    <location>
        <begin position="15"/>
        <end position="42"/>
    </location>
</feature>
<dbReference type="GO" id="GO:0000139">
    <property type="term" value="C:Golgi membrane"/>
    <property type="evidence" value="ECO:0007669"/>
    <property type="project" value="UniProtKB-SubCell"/>
</dbReference>
<evidence type="ECO:0000313" key="13">
    <source>
        <dbReference type="Proteomes" id="UP000501346"/>
    </source>
</evidence>
<name>A0A6C1E9E2_SACPS</name>
<dbReference type="InterPro" id="IPR000727">
    <property type="entry name" value="T_SNARE_dom"/>
</dbReference>
<keyword evidence="13" id="KW-1185">Reference proteome</keyword>
<organism evidence="12 13">
    <name type="scientific">Saccharomyces pastorianus</name>
    <name type="common">Lager yeast</name>
    <name type="synonym">Saccharomyces cerevisiae x Saccharomyces eubayanus</name>
    <dbReference type="NCBI Taxonomy" id="27292"/>
    <lineage>
        <taxon>Eukaryota</taxon>
        <taxon>Fungi</taxon>
        <taxon>Dikarya</taxon>
        <taxon>Ascomycota</taxon>
        <taxon>Saccharomycotina</taxon>
        <taxon>Saccharomycetes</taxon>
        <taxon>Saccharomycetales</taxon>
        <taxon>Saccharomycetaceae</taxon>
        <taxon>Saccharomyces</taxon>
    </lineage>
</organism>
<dbReference type="InterPro" id="IPR039899">
    <property type="entry name" value="BET1_SNARE"/>
</dbReference>
<dbReference type="PROSITE" id="PS50192">
    <property type="entry name" value="T_SNARE"/>
    <property type="match status" value="1"/>
</dbReference>
<keyword evidence="4" id="KW-0653">Protein transport</keyword>
<dbReference type="AlphaFoldDB" id="A0A6C1E9E2"/>
<keyword evidence="3 10" id="KW-0812">Transmembrane</keyword>
<evidence type="ECO:0000256" key="10">
    <source>
        <dbReference type="SAM" id="Phobius"/>
    </source>
</evidence>
<keyword evidence="2" id="KW-0813">Transport</keyword>
<dbReference type="Gene3D" id="1.20.5.110">
    <property type="match status" value="1"/>
</dbReference>
<evidence type="ECO:0000256" key="2">
    <source>
        <dbReference type="ARBA" id="ARBA00022448"/>
    </source>
</evidence>
<gene>
    <name evidence="12" type="primary">BET1</name>
    <name evidence="12" type="ORF">GRS66_008477</name>
</gene>
<dbReference type="FunFam" id="1.20.5.110:FF:000089">
    <property type="entry name" value="Golgi vesicular membrane trafficking protein"/>
    <property type="match status" value="1"/>
</dbReference>
<dbReference type="GO" id="GO:0016192">
    <property type="term" value="P:vesicle-mediated transport"/>
    <property type="evidence" value="ECO:0007669"/>
    <property type="project" value="UniProtKB-ARBA"/>
</dbReference>
<evidence type="ECO:0000313" key="12">
    <source>
        <dbReference type="EMBL" id="QID85882.1"/>
    </source>
</evidence>
<dbReference type="OrthoDB" id="261831at2759"/>
<evidence type="ECO:0000259" key="11">
    <source>
        <dbReference type="PROSITE" id="PS50192"/>
    </source>
</evidence>
<protein>
    <submittedName>
        <fullName evidence="12">Protein transport protein bet1</fullName>
    </submittedName>
</protein>
<evidence type="ECO:0000256" key="5">
    <source>
        <dbReference type="ARBA" id="ARBA00022989"/>
    </source>
</evidence>